<keyword evidence="8" id="KW-1185">Reference proteome</keyword>
<evidence type="ECO:0000256" key="4">
    <source>
        <dbReference type="PROSITE-ProRule" id="PRU00094"/>
    </source>
</evidence>
<dbReference type="PANTHER" id="PTHR45658">
    <property type="entry name" value="GATA TRANSCRIPTION FACTOR"/>
    <property type="match status" value="1"/>
</dbReference>
<dbReference type="HOGENOM" id="CLU_607004_0_0_1"/>
<dbReference type="InterPro" id="IPR013088">
    <property type="entry name" value="Znf_NHR/GATA"/>
</dbReference>
<protein>
    <submittedName>
        <fullName evidence="7">KLTH0E09548p</fullName>
    </submittedName>
</protein>
<evidence type="ECO:0000256" key="1">
    <source>
        <dbReference type="ARBA" id="ARBA00022723"/>
    </source>
</evidence>
<feature type="compositionally biased region" description="Polar residues" evidence="5">
    <location>
        <begin position="98"/>
        <end position="109"/>
    </location>
</feature>
<evidence type="ECO:0000256" key="2">
    <source>
        <dbReference type="ARBA" id="ARBA00022771"/>
    </source>
</evidence>
<dbReference type="Proteomes" id="UP000002036">
    <property type="component" value="Chromosome E"/>
</dbReference>
<evidence type="ECO:0000256" key="5">
    <source>
        <dbReference type="SAM" id="MobiDB-lite"/>
    </source>
</evidence>
<feature type="region of interest" description="Disordered" evidence="5">
    <location>
        <begin position="296"/>
        <end position="368"/>
    </location>
</feature>
<proteinExistence type="predicted"/>
<evidence type="ECO:0000259" key="6">
    <source>
        <dbReference type="PROSITE" id="PS50114"/>
    </source>
</evidence>
<dbReference type="GO" id="GO:0008270">
    <property type="term" value="F:zinc ion binding"/>
    <property type="evidence" value="ECO:0007669"/>
    <property type="project" value="UniProtKB-KW"/>
</dbReference>
<dbReference type="GO" id="GO:0043565">
    <property type="term" value="F:sequence-specific DNA binding"/>
    <property type="evidence" value="ECO:0007669"/>
    <property type="project" value="InterPro"/>
</dbReference>
<dbReference type="Pfam" id="PF00320">
    <property type="entry name" value="GATA"/>
    <property type="match status" value="1"/>
</dbReference>
<sequence length="503" mass="57014">MSVATEKKSIYHTNEKAPEYASVSRPQFHAGSVCLTAYSPTQDQIVREAKCMGKTSRQPTRQSVPSLASLLRVSPSPLDLHAGHKEASTPDSERTISRRSSFSNTASRDQSMKARAINWPTEFQQEERAVDSRAPAYQYVSSQRPKLPTHGRKHSLDSLMTAAQTLEREVQKSMLSIENLDRTYQAKILGIIELKNAISGNLENWPITKGALHIDRHQSCLVDSLPLRSIEEMLQSSKKLVAEVTDLLAIKTRATPYTETAAPSNQSYTHQPQQQLILPSPAEMLSCRQLGTDHHASRKLSFSKQPLKASATRVGDNKVWHQSHMPHFDQGLNSEKGETHSSKEHSTHDQRPTQTAVHLTSKSPQRLRDKEQQAFRIEKPERLTTQIFALTKPSFDIPLESCMPRDLPETMECVHCSRKDTPEWRRGPYGNRTVCNACGLFYGKLVRRFGAHRANIMMHYRRRTAPEDRRVPNAFFVPESFLKELHQDVTFEEVPVRTSLLSH</sequence>
<feature type="compositionally biased region" description="Basic and acidic residues" evidence="5">
    <location>
        <begin position="81"/>
        <end position="96"/>
    </location>
</feature>
<dbReference type="InParanoid" id="C5DI42"/>
<dbReference type="STRING" id="559295.C5DI42"/>
<accession>C5DI42</accession>
<evidence type="ECO:0000313" key="7">
    <source>
        <dbReference type="EMBL" id="CAR23453.1"/>
    </source>
</evidence>
<dbReference type="CDD" id="cd00202">
    <property type="entry name" value="ZnF_GATA"/>
    <property type="match status" value="1"/>
</dbReference>
<dbReference type="RefSeq" id="XP_002553890.1">
    <property type="nucleotide sequence ID" value="XM_002553844.1"/>
</dbReference>
<dbReference type="GO" id="GO:0006355">
    <property type="term" value="P:regulation of DNA-templated transcription"/>
    <property type="evidence" value="ECO:0007669"/>
    <property type="project" value="InterPro"/>
</dbReference>
<dbReference type="AlphaFoldDB" id="C5DI42"/>
<dbReference type="EMBL" id="CU928169">
    <property type="protein sequence ID" value="CAR23453.1"/>
    <property type="molecule type" value="Genomic_DNA"/>
</dbReference>
<evidence type="ECO:0000313" key="8">
    <source>
        <dbReference type="Proteomes" id="UP000002036"/>
    </source>
</evidence>
<name>C5DI42_LACTC</name>
<dbReference type="SMART" id="SM00401">
    <property type="entry name" value="ZnF_GATA"/>
    <property type="match status" value="1"/>
</dbReference>
<feature type="region of interest" description="Disordered" evidence="5">
    <location>
        <begin position="77"/>
        <end position="111"/>
    </location>
</feature>
<dbReference type="eggNOG" id="KOG1601">
    <property type="taxonomic scope" value="Eukaryota"/>
</dbReference>
<evidence type="ECO:0000256" key="3">
    <source>
        <dbReference type="ARBA" id="ARBA00022833"/>
    </source>
</evidence>
<organism evidence="7 8">
    <name type="scientific">Lachancea thermotolerans (strain ATCC 56472 / CBS 6340 / NRRL Y-8284)</name>
    <name type="common">Yeast</name>
    <name type="synonym">Kluyveromyces thermotolerans</name>
    <dbReference type="NCBI Taxonomy" id="559295"/>
    <lineage>
        <taxon>Eukaryota</taxon>
        <taxon>Fungi</taxon>
        <taxon>Dikarya</taxon>
        <taxon>Ascomycota</taxon>
        <taxon>Saccharomycotina</taxon>
        <taxon>Saccharomycetes</taxon>
        <taxon>Saccharomycetales</taxon>
        <taxon>Saccharomycetaceae</taxon>
        <taxon>Lachancea</taxon>
    </lineage>
</organism>
<feature type="compositionally biased region" description="Polar residues" evidence="5">
    <location>
        <begin position="352"/>
        <end position="364"/>
    </location>
</feature>
<dbReference type="SUPFAM" id="SSF57716">
    <property type="entry name" value="Glucocorticoid receptor-like (DNA-binding domain)"/>
    <property type="match status" value="1"/>
</dbReference>
<dbReference type="PROSITE" id="PS00344">
    <property type="entry name" value="GATA_ZN_FINGER_1"/>
    <property type="match status" value="1"/>
</dbReference>
<keyword evidence="1" id="KW-0479">Metal-binding</keyword>
<dbReference type="PROSITE" id="PS50114">
    <property type="entry name" value="GATA_ZN_FINGER_2"/>
    <property type="match status" value="1"/>
</dbReference>
<keyword evidence="3" id="KW-0862">Zinc</keyword>
<feature type="domain" description="GATA-type" evidence="6">
    <location>
        <begin position="407"/>
        <end position="442"/>
    </location>
</feature>
<feature type="compositionally biased region" description="Basic and acidic residues" evidence="5">
    <location>
        <begin position="335"/>
        <end position="351"/>
    </location>
</feature>
<dbReference type="GeneID" id="8292054"/>
<dbReference type="OrthoDB" id="2162994at2759"/>
<keyword evidence="2 4" id="KW-0863">Zinc-finger</keyword>
<dbReference type="KEGG" id="lth:KLTH0E09548g"/>
<reference evidence="7 8" key="1">
    <citation type="journal article" date="2009" name="Genome Res.">
        <title>Comparative genomics of protoploid Saccharomycetaceae.</title>
        <authorList>
            <consortium name="The Genolevures Consortium"/>
            <person name="Souciet J.-L."/>
            <person name="Dujon B."/>
            <person name="Gaillardin C."/>
            <person name="Johnston M."/>
            <person name="Baret P.V."/>
            <person name="Cliften P."/>
            <person name="Sherman D.J."/>
            <person name="Weissenbach J."/>
            <person name="Westhof E."/>
            <person name="Wincker P."/>
            <person name="Jubin C."/>
            <person name="Poulain J."/>
            <person name="Barbe V."/>
            <person name="Segurens B."/>
            <person name="Artiguenave F."/>
            <person name="Anthouard V."/>
            <person name="Vacherie B."/>
            <person name="Val M.-E."/>
            <person name="Fulton R.S."/>
            <person name="Minx P."/>
            <person name="Wilson R."/>
            <person name="Durrens P."/>
            <person name="Jean G."/>
            <person name="Marck C."/>
            <person name="Martin T."/>
            <person name="Nikolski M."/>
            <person name="Rolland T."/>
            <person name="Seret M.-L."/>
            <person name="Casaregola S."/>
            <person name="Despons L."/>
            <person name="Fairhead C."/>
            <person name="Fischer G."/>
            <person name="Lafontaine I."/>
            <person name="Leh V."/>
            <person name="Lemaire M."/>
            <person name="de Montigny J."/>
            <person name="Neuveglise C."/>
            <person name="Thierry A."/>
            <person name="Blanc-Lenfle I."/>
            <person name="Bleykasten C."/>
            <person name="Diffels J."/>
            <person name="Fritsch E."/>
            <person name="Frangeul L."/>
            <person name="Goeffon A."/>
            <person name="Jauniaux N."/>
            <person name="Kachouri-Lafond R."/>
            <person name="Payen C."/>
            <person name="Potier S."/>
            <person name="Pribylova L."/>
            <person name="Ozanne C."/>
            <person name="Richard G.-F."/>
            <person name="Sacerdot C."/>
            <person name="Straub M.-L."/>
            <person name="Talla E."/>
        </authorList>
    </citation>
    <scope>NUCLEOTIDE SEQUENCE [LARGE SCALE GENOMIC DNA]</scope>
    <source>
        <strain evidence="8">ATCC 56472 / CBS 6340 / NRRL Y-8284</strain>
    </source>
</reference>
<gene>
    <name evidence="7" type="ordered locus">KLTH0E09548g</name>
</gene>
<dbReference type="InterPro" id="IPR051140">
    <property type="entry name" value="GATA_TF"/>
</dbReference>
<dbReference type="InterPro" id="IPR000679">
    <property type="entry name" value="Znf_GATA"/>
</dbReference>
<dbReference type="Gene3D" id="3.30.50.10">
    <property type="entry name" value="Erythroid Transcription Factor GATA-1, subunit A"/>
    <property type="match status" value="1"/>
</dbReference>